<accession>A0A7J8B051</accession>
<protein>
    <submittedName>
        <fullName evidence="2">Exocyst complex component 5</fullName>
    </submittedName>
</protein>
<organism evidence="2 3">
    <name type="scientific">Pipistrellus kuhlii</name>
    <name type="common">Kuhl's pipistrelle</name>
    <dbReference type="NCBI Taxonomy" id="59472"/>
    <lineage>
        <taxon>Eukaryota</taxon>
        <taxon>Metazoa</taxon>
        <taxon>Chordata</taxon>
        <taxon>Craniata</taxon>
        <taxon>Vertebrata</taxon>
        <taxon>Euteleostomi</taxon>
        <taxon>Mammalia</taxon>
        <taxon>Eutheria</taxon>
        <taxon>Laurasiatheria</taxon>
        <taxon>Chiroptera</taxon>
        <taxon>Yangochiroptera</taxon>
        <taxon>Vespertilionidae</taxon>
        <taxon>Pipistrellus</taxon>
    </lineage>
</organism>
<feature type="transmembrane region" description="Helical" evidence="1">
    <location>
        <begin position="21"/>
        <end position="37"/>
    </location>
</feature>
<evidence type="ECO:0000313" key="2">
    <source>
        <dbReference type="EMBL" id="KAF6391921.1"/>
    </source>
</evidence>
<feature type="transmembrane region" description="Helical" evidence="1">
    <location>
        <begin position="77"/>
        <end position="99"/>
    </location>
</feature>
<keyword evidence="1" id="KW-1133">Transmembrane helix</keyword>
<dbReference type="Proteomes" id="UP000558488">
    <property type="component" value="Unassembled WGS sequence"/>
</dbReference>
<sequence>MGKPFYLKKWWLIFYKKPNKPLKDVIGSLILLIYQGMPLEFLPFLWNFYVLSILIMLWIQDLLEFLLQILGMQISTFWMLCIRPILFFIFLTSCLMITLCH</sequence>
<evidence type="ECO:0000313" key="3">
    <source>
        <dbReference type="Proteomes" id="UP000558488"/>
    </source>
</evidence>
<proteinExistence type="predicted"/>
<keyword evidence="3" id="KW-1185">Reference proteome</keyword>
<evidence type="ECO:0000256" key="1">
    <source>
        <dbReference type="SAM" id="Phobius"/>
    </source>
</evidence>
<name>A0A7J8B051_PIPKU</name>
<reference evidence="2 3" key="1">
    <citation type="journal article" date="2020" name="Nature">
        <title>Six reference-quality genomes reveal evolution of bat adaptations.</title>
        <authorList>
            <person name="Jebb D."/>
            <person name="Huang Z."/>
            <person name="Pippel M."/>
            <person name="Hughes G.M."/>
            <person name="Lavrichenko K."/>
            <person name="Devanna P."/>
            <person name="Winkler S."/>
            <person name="Jermiin L.S."/>
            <person name="Skirmuntt E.C."/>
            <person name="Katzourakis A."/>
            <person name="Burkitt-Gray L."/>
            <person name="Ray D.A."/>
            <person name="Sullivan K.A.M."/>
            <person name="Roscito J.G."/>
            <person name="Kirilenko B.M."/>
            <person name="Davalos L.M."/>
            <person name="Corthals A.P."/>
            <person name="Power M.L."/>
            <person name="Jones G."/>
            <person name="Ransome R.D."/>
            <person name="Dechmann D.K.N."/>
            <person name="Locatelli A.G."/>
            <person name="Puechmaille S.J."/>
            <person name="Fedrigo O."/>
            <person name="Jarvis E.D."/>
            <person name="Hiller M."/>
            <person name="Vernes S.C."/>
            <person name="Myers E.W."/>
            <person name="Teeling E.C."/>
        </authorList>
    </citation>
    <scope>NUCLEOTIDE SEQUENCE [LARGE SCALE GENOMIC DNA]</scope>
    <source>
        <strain evidence="2">MPipKuh1</strain>
        <tissue evidence="2">Flight muscle</tissue>
    </source>
</reference>
<keyword evidence="1" id="KW-0472">Membrane</keyword>
<dbReference type="AlphaFoldDB" id="A0A7J8B051"/>
<keyword evidence="1" id="KW-0812">Transmembrane</keyword>
<dbReference type="EMBL" id="JACAGB010000001">
    <property type="protein sequence ID" value="KAF6391921.1"/>
    <property type="molecule type" value="Genomic_DNA"/>
</dbReference>
<comment type="caution">
    <text evidence="2">The sequence shown here is derived from an EMBL/GenBank/DDBJ whole genome shotgun (WGS) entry which is preliminary data.</text>
</comment>
<gene>
    <name evidence="2" type="ORF">mPipKuh1_004624</name>
</gene>